<feature type="chain" id="PRO_5040810369" description="Cytochrome c domain-containing protein" evidence="2">
    <location>
        <begin position="20"/>
        <end position="399"/>
    </location>
</feature>
<comment type="caution">
    <text evidence="3">The sequence shown here is derived from an EMBL/GenBank/DDBJ whole genome shotgun (WGS) entry which is preliminary data.</text>
</comment>
<dbReference type="Proteomes" id="UP001150924">
    <property type="component" value="Unassembled WGS sequence"/>
</dbReference>
<organism evidence="3 4">
    <name type="scientific">Nannocystis pusilla</name>
    <dbReference type="NCBI Taxonomy" id="889268"/>
    <lineage>
        <taxon>Bacteria</taxon>
        <taxon>Pseudomonadati</taxon>
        <taxon>Myxococcota</taxon>
        <taxon>Polyangia</taxon>
        <taxon>Nannocystales</taxon>
        <taxon>Nannocystaceae</taxon>
        <taxon>Nannocystis</taxon>
    </lineage>
</organism>
<gene>
    <name evidence="3" type="ORF">OV079_45615</name>
</gene>
<accession>A0A9X3EYG5</accession>
<dbReference type="EMBL" id="JAPNKE010000002">
    <property type="protein sequence ID" value="MCY1012694.1"/>
    <property type="molecule type" value="Genomic_DNA"/>
</dbReference>
<sequence length="399" mass="43053">MLRRTCMRGHVLWAILVGAGCGAGGGGATEATSDPGTTTGTSSGTEASGGDTTAPTTGDPCAGPTRCPALGEWPLPKLSDYDFFLDPMVDLGPKDGVVPYTVAAPLWSDAAGKGRFIVLPEGGKIEFTDGEGWGFPEGAVIIKNFWFDHDRRDPAAGRRMIETRLLYREGGAWKSVTYLWDDAQTEATLHKIGKRVDVEFIDEAGNAQVEEYIVPNLDQCGSCHERDDATELLGTITHQLNTEIVVDGQAVNQLEWLASQDMFSGTLPEMQTLPHLVDPFGDAPLDERARSYLHANCSHCHRLGGGAGKSGLVFLDWEEIEAKLGVCKVPAAAGPGTGGHHYDIVPGQPDDSIVIFRMNSLDPEIKMPELPNRVIDERGVQLVRDWIAAMPAKDCEMQP</sequence>
<dbReference type="RefSeq" id="WP_267776196.1">
    <property type="nucleotide sequence ID" value="NZ_JAPNKE010000002.1"/>
</dbReference>
<evidence type="ECO:0000313" key="4">
    <source>
        <dbReference type="Proteomes" id="UP001150924"/>
    </source>
</evidence>
<proteinExistence type="predicted"/>
<evidence type="ECO:0000313" key="3">
    <source>
        <dbReference type="EMBL" id="MCY1012694.1"/>
    </source>
</evidence>
<name>A0A9X3EYG5_9BACT</name>
<keyword evidence="4" id="KW-1185">Reference proteome</keyword>
<dbReference type="AlphaFoldDB" id="A0A9X3EYG5"/>
<dbReference type="PROSITE" id="PS51257">
    <property type="entry name" value="PROKAR_LIPOPROTEIN"/>
    <property type="match status" value="1"/>
</dbReference>
<reference evidence="3" key="1">
    <citation type="submission" date="2022-11" db="EMBL/GenBank/DDBJ databases">
        <title>Minimal conservation of predation-associated metabolite biosynthetic gene clusters underscores biosynthetic potential of Myxococcota including descriptions for ten novel species: Archangium lansinium sp. nov., Myxococcus landrumus sp. nov., Nannocystis bai.</title>
        <authorList>
            <person name="Ahearne A."/>
            <person name="Stevens C."/>
            <person name="Phillips K."/>
        </authorList>
    </citation>
    <scope>NUCLEOTIDE SEQUENCE</scope>
    <source>
        <strain evidence="3">Na p29</strain>
    </source>
</reference>
<keyword evidence="2" id="KW-0732">Signal</keyword>
<evidence type="ECO:0008006" key="5">
    <source>
        <dbReference type="Google" id="ProtNLM"/>
    </source>
</evidence>
<feature type="signal peptide" evidence="2">
    <location>
        <begin position="1"/>
        <end position="19"/>
    </location>
</feature>
<protein>
    <recommendedName>
        <fullName evidence="5">Cytochrome c domain-containing protein</fullName>
    </recommendedName>
</protein>
<feature type="region of interest" description="Disordered" evidence="1">
    <location>
        <begin position="25"/>
        <end position="65"/>
    </location>
</feature>
<evidence type="ECO:0000256" key="1">
    <source>
        <dbReference type="SAM" id="MobiDB-lite"/>
    </source>
</evidence>
<evidence type="ECO:0000256" key="2">
    <source>
        <dbReference type="SAM" id="SignalP"/>
    </source>
</evidence>
<feature type="compositionally biased region" description="Low complexity" evidence="1">
    <location>
        <begin position="29"/>
        <end position="65"/>
    </location>
</feature>